<organism evidence="8 9">
    <name type="scientific">Glarea lozoyensis (strain ATCC 74030 / MF5533)</name>
    <dbReference type="NCBI Taxonomy" id="1104152"/>
    <lineage>
        <taxon>Eukaryota</taxon>
        <taxon>Fungi</taxon>
        <taxon>Dikarya</taxon>
        <taxon>Ascomycota</taxon>
        <taxon>Pezizomycotina</taxon>
        <taxon>Leotiomycetes</taxon>
        <taxon>Helotiales</taxon>
        <taxon>Helotiaceae</taxon>
        <taxon>Glarea</taxon>
    </lineage>
</organism>
<keyword evidence="9" id="KW-1185">Reference proteome</keyword>
<keyword evidence="2" id="KW-0812">Transmembrane</keyword>
<proteinExistence type="inferred from homology"/>
<dbReference type="PANTHER" id="PTHR33048:SF123">
    <property type="entry name" value="INTEGRAL MEMBRANE PROTEIN"/>
    <property type="match status" value="1"/>
</dbReference>
<dbReference type="Proteomes" id="UP000005446">
    <property type="component" value="Unassembled WGS sequence"/>
</dbReference>
<evidence type="ECO:0000313" key="8">
    <source>
        <dbReference type="EMBL" id="EHK97728.1"/>
    </source>
</evidence>
<dbReference type="InParanoid" id="H0EUS3"/>
<dbReference type="InterPro" id="IPR052337">
    <property type="entry name" value="SAT4-like"/>
</dbReference>
<evidence type="ECO:0000256" key="4">
    <source>
        <dbReference type="ARBA" id="ARBA00023136"/>
    </source>
</evidence>
<gene>
    <name evidence="8" type="ORF">M7I_6512</name>
</gene>
<comment type="caution">
    <text evidence="8">The sequence shown here is derived from an EMBL/GenBank/DDBJ whole genome shotgun (WGS) entry which is preliminary data.</text>
</comment>
<evidence type="ECO:0000256" key="2">
    <source>
        <dbReference type="ARBA" id="ARBA00022692"/>
    </source>
</evidence>
<dbReference type="GO" id="GO:0016020">
    <property type="term" value="C:membrane"/>
    <property type="evidence" value="ECO:0007669"/>
    <property type="project" value="UniProtKB-SubCell"/>
</dbReference>
<keyword evidence="3" id="KW-1133">Transmembrane helix</keyword>
<keyword evidence="4" id="KW-0472">Membrane</keyword>
<reference evidence="8 9" key="1">
    <citation type="journal article" date="2012" name="Eukaryot. Cell">
        <title>Genome sequence of the fungus Glarea lozoyensis: the first genome sequence of a species from the Helotiaceae family.</title>
        <authorList>
            <person name="Youssar L."/>
            <person name="Gruening B.A."/>
            <person name="Erxleben A."/>
            <person name="Guenther S."/>
            <person name="Huettel W."/>
        </authorList>
    </citation>
    <scope>NUCLEOTIDE SEQUENCE [LARGE SCALE GENOMIC DNA]</scope>
    <source>
        <strain evidence="9">ATCC 74030 / MF5533</strain>
    </source>
</reference>
<evidence type="ECO:0000256" key="3">
    <source>
        <dbReference type="ARBA" id="ARBA00022989"/>
    </source>
</evidence>
<dbReference type="AlphaFoldDB" id="H0EUS3"/>
<comment type="similarity">
    <text evidence="5">Belongs to the SAT4 family.</text>
</comment>
<dbReference type="Pfam" id="PF20684">
    <property type="entry name" value="Fung_rhodopsin"/>
    <property type="match status" value="1"/>
</dbReference>
<evidence type="ECO:0000256" key="6">
    <source>
        <dbReference type="SAM" id="MobiDB-lite"/>
    </source>
</evidence>
<feature type="domain" description="Rhodopsin" evidence="7">
    <location>
        <begin position="5"/>
        <end position="59"/>
    </location>
</feature>
<evidence type="ECO:0000256" key="1">
    <source>
        <dbReference type="ARBA" id="ARBA00004141"/>
    </source>
</evidence>
<protein>
    <recommendedName>
        <fullName evidence="7">Rhodopsin domain-containing protein</fullName>
    </recommendedName>
</protein>
<dbReference type="EMBL" id="AGUE01000181">
    <property type="protein sequence ID" value="EHK97728.1"/>
    <property type="molecule type" value="Genomic_DNA"/>
</dbReference>
<sequence>MSYRVTVVSVIRLKALYTNLNGPEELQPVTGVDIALWSGLEINMAIICGSVPALKAFVSRVILRNTHLSSSGGREGYGKSSTHGRQFPRSKLDSQTADAFDDGGERGPMEIMVQRDIELKHFKVADDDGSESDLIIQNNQVLNNFSKPNLEGVMVNGKGNDNASLK</sequence>
<comment type="subcellular location">
    <subcellularLocation>
        <location evidence="1">Membrane</location>
        <topology evidence="1">Multi-pass membrane protein</topology>
    </subcellularLocation>
</comment>
<name>H0EUS3_GLAL7</name>
<dbReference type="PANTHER" id="PTHR33048">
    <property type="entry name" value="PTH11-LIKE INTEGRAL MEMBRANE PROTEIN (AFU_ORTHOLOGUE AFUA_5G11245)"/>
    <property type="match status" value="1"/>
</dbReference>
<dbReference type="InterPro" id="IPR049326">
    <property type="entry name" value="Rhodopsin_dom_fungi"/>
</dbReference>
<evidence type="ECO:0000259" key="7">
    <source>
        <dbReference type="Pfam" id="PF20684"/>
    </source>
</evidence>
<feature type="region of interest" description="Disordered" evidence="6">
    <location>
        <begin position="69"/>
        <end position="105"/>
    </location>
</feature>
<dbReference type="OrthoDB" id="3648173at2759"/>
<evidence type="ECO:0000313" key="9">
    <source>
        <dbReference type="Proteomes" id="UP000005446"/>
    </source>
</evidence>
<accession>H0EUS3</accession>
<evidence type="ECO:0000256" key="5">
    <source>
        <dbReference type="ARBA" id="ARBA00038359"/>
    </source>
</evidence>
<dbReference type="HOGENOM" id="CLU_1602892_0_0_1"/>